<name>A0A7J3I9S2_9CREN</name>
<gene>
    <name evidence="1" type="ORF">ENT87_08290</name>
</gene>
<comment type="caution">
    <text evidence="1">The sequence shown here is derived from an EMBL/GenBank/DDBJ whole genome shotgun (WGS) entry which is preliminary data.</text>
</comment>
<evidence type="ECO:0000313" key="1">
    <source>
        <dbReference type="EMBL" id="HGN37526.1"/>
    </source>
</evidence>
<protein>
    <submittedName>
        <fullName evidence="1">Uncharacterized protein</fullName>
    </submittedName>
</protein>
<reference evidence="1" key="1">
    <citation type="journal article" date="2020" name="mSystems">
        <title>Genome- and Community-Level Interaction Insights into Carbon Utilization and Element Cycling Functions of Hydrothermarchaeota in Hydrothermal Sediment.</title>
        <authorList>
            <person name="Zhou Z."/>
            <person name="Liu Y."/>
            <person name="Xu W."/>
            <person name="Pan J."/>
            <person name="Luo Z.H."/>
            <person name="Li M."/>
        </authorList>
    </citation>
    <scope>NUCLEOTIDE SEQUENCE [LARGE SCALE GENOMIC DNA]</scope>
    <source>
        <strain evidence="1">SpSt-618</strain>
    </source>
</reference>
<dbReference type="AlphaFoldDB" id="A0A7J3I9S2"/>
<proteinExistence type="predicted"/>
<sequence>MDITQCGSMGIFRGSQIKVDKKYMRHYTTDTWNYTEFLDRNVKVVPFEAFTALYKLYNNDIKSFIETHIDVHICTPIISLCREHGPRIKCLIYTSDKYLEIYSECFDVELLSSIIFGDLSNLFTFEIGYRDGRRFKRAIIPKKLILQLAPEISKWNRNNSESEFFTTPLKTFGNMIRYVLEKGNEVTELIFHIPCLDDKAIDLLYEMVKSLANKSRIYILTTPPTLDNAKRCQSNYKGTLIAYLEAYELLSRYNVTICNIDTMHVGLIVNRMHYVVSYEYSYRDDIDVSIVKDKSYIEAMAQSFLRECFCSTSLIKDDYRYGHIYKIE</sequence>
<organism evidence="1">
    <name type="scientific">Ignisphaera aggregans</name>
    <dbReference type="NCBI Taxonomy" id="334771"/>
    <lineage>
        <taxon>Archaea</taxon>
        <taxon>Thermoproteota</taxon>
        <taxon>Thermoprotei</taxon>
        <taxon>Desulfurococcales</taxon>
        <taxon>Desulfurococcaceae</taxon>
        <taxon>Ignisphaera</taxon>
    </lineage>
</organism>
<accession>A0A7J3I9S2</accession>
<dbReference type="EMBL" id="DTAI01000246">
    <property type="protein sequence ID" value="HGN37526.1"/>
    <property type="molecule type" value="Genomic_DNA"/>
</dbReference>